<keyword evidence="2" id="KW-1185">Reference proteome</keyword>
<dbReference type="EMBL" id="CM042880">
    <property type="protein sequence ID" value="KAI4390106.1"/>
    <property type="molecule type" value="Genomic_DNA"/>
</dbReference>
<gene>
    <name evidence="1" type="ORF">MLD38_002254</name>
</gene>
<evidence type="ECO:0000313" key="1">
    <source>
        <dbReference type="EMBL" id="KAI4390106.1"/>
    </source>
</evidence>
<proteinExistence type="predicted"/>
<name>A0ACB9SF83_9MYRT</name>
<dbReference type="Proteomes" id="UP001057402">
    <property type="component" value="Chromosome 1"/>
</dbReference>
<accession>A0ACB9SF83</accession>
<organism evidence="1 2">
    <name type="scientific">Melastoma candidum</name>
    <dbReference type="NCBI Taxonomy" id="119954"/>
    <lineage>
        <taxon>Eukaryota</taxon>
        <taxon>Viridiplantae</taxon>
        <taxon>Streptophyta</taxon>
        <taxon>Embryophyta</taxon>
        <taxon>Tracheophyta</taxon>
        <taxon>Spermatophyta</taxon>
        <taxon>Magnoliopsida</taxon>
        <taxon>eudicotyledons</taxon>
        <taxon>Gunneridae</taxon>
        <taxon>Pentapetalae</taxon>
        <taxon>rosids</taxon>
        <taxon>malvids</taxon>
        <taxon>Myrtales</taxon>
        <taxon>Melastomataceae</taxon>
        <taxon>Melastomatoideae</taxon>
        <taxon>Melastomateae</taxon>
        <taxon>Melastoma</taxon>
    </lineage>
</organism>
<evidence type="ECO:0000313" key="2">
    <source>
        <dbReference type="Proteomes" id="UP001057402"/>
    </source>
</evidence>
<comment type="caution">
    <text evidence="1">The sequence shown here is derived from an EMBL/GenBank/DDBJ whole genome shotgun (WGS) entry which is preliminary data.</text>
</comment>
<reference evidence="2" key="1">
    <citation type="journal article" date="2023" name="Front. Plant Sci.">
        <title>Chromosomal-level genome assembly of Melastoma candidum provides insights into trichome evolution.</title>
        <authorList>
            <person name="Zhong Y."/>
            <person name="Wu W."/>
            <person name="Sun C."/>
            <person name="Zou P."/>
            <person name="Liu Y."/>
            <person name="Dai S."/>
            <person name="Zhou R."/>
        </authorList>
    </citation>
    <scope>NUCLEOTIDE SEQUENCE [LARGE SCALE GENOMIC DNA]</scope>
</reference>
<protein>
    <submittedName>
        <fullName evidence="1">Uncharacterized protein</fullName>
    </submittedName>
</protein>
<sequence>MLGKVRAWEDLGMRNNDVQRQSNGGGCNHGVNGLIPSSFSAISRYWRIVSSGASTVARSAANVASSIVDRDDYPSHDQVLWAGFDKLEGDGHVVRRVLLLGYRSGFQVWDVEEAEDVRDLVSRHDGPVSFMQMLPNPIPSKKMDDKFSNSRPLLVVCSDNTGGAISQDGFTTHNNGSMRNGLDNSFVPSTVRFYSIKSQSYVHVLKFRSAVYSVRCSCRVVAVSQAAQIHCFDSKTLERTYSILTHPIASGPPGSSGVGYGPLAVGPRWMAYCGSPVLPSTTGRVTPQHLTSLASFSGFPSNGGMVAHYAKESSKQLAAGIVTLGDMGYKKLSKYCSEIIPDGGTLHADNYTRKGPGLVNGYIQNADNVGVVVIRDIVSESVVAQVKAHKSPISALCFDPSGTLLVTASVMGHNINVFKVMAVNPKDYAAADLSSSCVHLFRLQRGLTNAVIQDISFSDDCSWIMVSSTRGTSHLFALTPPEGTSVFHSADISLSGQAGGMGYPVKSVARCPPNIDLGLPIQASFSANGNPVTLSAISRIRNGTNGWKGTVSGAAAAATGRLSSLSGAIASSFHDCKGSNAFTDRSSEKAKHHLLVFSHSGSMIQYALQIPTGLDSVTAVAGGGNGHDSTVDCDGRLVVEAIQKWNICQKQNRRDREDSLDIYGENGNSDNKKIYTEGMTIGYNNLPGTAQKGTKMSTNNVDKHPLYISEVELQMHQAKLPLWGNSGIHFQSMMASDVNNLDEGNSFRGEIEIERIPTRMVAARSRDLVPVFDYLQTFKNQSPRVTNKNGYNADGQGSNDYGQAVHRTSFVTINSNLSQSSRNSLDSDSDAGNPLGCAEPCHSFEKIGSNGSLAFSESNVSVNSERSEAGRVILRRKAFDESCDMILLSFSLLEVQWSQMSLLEVHRLAFQQAVRVSF</sequence>